<name>A0A845FE88_9BACI</name>
<dbReference type="AlphaFoldDB" id="A0A845FE88"/>
<reference evidence="1 2" key="1">
    <citation type="submission" date="2019-11" db="EMBL/GenBank/DDBJ databases">
        <title>Genome sequences of 17 halophilic strains isolated from different environments.</title>
        <authorList>
            <person name="Furrow R.E."/>
        </authorList>
    </citation>
    <scope>NUCLEOTIDE SEQUENCE [LARGE SCALE GENOMIC DNA]</scope>
    <source>
        <strain evidence="1 2">SL-4</strain>
    </source>
</reference>
<dbReference type="InterPro" id="IPR027417">
    <property type="entry name" value="P-loop_NTPase"/>
</dbReference>
<gene>
    <name evidence="1" type="ORF">GLW00_15705</name>
</gene>
<dbReference type="Pfam" id="PF13238">
    <property type="entry name" value="AAA_18"/>
    <property type="match status" value="1"/>
</dbReference>
<dbReference type="SUPFAM" id="SSF52540">
    <property type="entry name" value="P-loop containing nucleoside triphosphate hydrolases"/>
    <property type="match status" value="1"/>
</dbReference>
<comment type="caution">
    <text evidence="1">The sequence shown here is derived from an EMBL/GenBank/DDBJ whole genome shotgun (WGS) entry which is preliminary data.</text>
</comment>
<accession>A0A845FE88</accession>
<protein>
    <submittedName>
        <fullName evidence="1">AAA family ATPase</fullName>
    </submittedName>
</protein>
<dbReference type="Gene3D" id="3.40.50.300">
    <property type="entry name" value="P-loop containing nucleotide triphosphate hydrolases"/>
    <property type="match status" value="1"/>
</dbReference>
<evidence type="ECO:0000313" key="2">
    <source>
        <dbReference type="Proteomes" id="UP000450457"/>
    </source>
</evidence>
<dbReference type="Proteomes" id="UP000450457">
    <property type="component" value="Unassembled WGS sequence"/>
</dbReference>
<sequence>MSSLRKSGNERILELFFWKVGGRVGVIFVTGLSGVGKTSVLQRLHHEGYYVVDTDNHGFTKKVASGEGEEIVWDGEKISHLIERKRHTHLILSGCYSNQGKFYKSFDYVVLLEATLGVMLERVNKRKTNPYGKHPEERKAIIESFTHVLPKLRAGADVVIDTSKVGISETADRLKSLMILAHQVRI</sequence>
<dbReference type="EMBL" id="WMFA01000008">
    <property type="protein sequence ID" value="MYL72290.1"/>
    <property type="molecule type" value="Genomic_DNA"/>
</dbReference>
<proteinExistence type="predicted"/>
<organism evidence="1 2">
    <name type="scientific">Halobacillus litoralis</name>
    <dbReference type="NCBI Taxonomy" id="45668"/>
    <lineage>
        <taxon>Bacteria</taxon>
        <taxon>Bacillati</taxon>
        <taxon>Bacillota</taxon>
        <taxon>Bacilli</taxon>
        <taxon>Bacillales</taxon>
        <taxon>Bacillaceae</taxon>
        <taxon>Halobacillus</taxon>
    </lineage>
</organism>
<evidence type="ECO:0000313" key="1">
    <source>
        <dbReference type="EMBL" id="MYL72290.1"/>
    </source>
</evidence>